<proteinExistence type="predicted"/>
<dbReference type="Proteomes" id="UP000028826">
    <property type="component" value="Unassembled WGS sequence"/>
</dbReference>
<protein>
    <recommendedName>
        <fullName evidence="4">Acyltransferase 3 domain-containing protein</fullName>
    </recommendedName>
</protein>
<evidence type="ECO:0000313" key="3">
    <source>
        <dbReference type="Proteomes" id="UP000028826"/>
    </source>
</evidence>
<name>A0A086XYB2_9RHOB</name>
<feature type="transmembrane region" description="Helical" evidence="1">
    <location>
        <begin position="83"/>
        <end position="104"/>
    </location>
</feature>
<reference evidence="2 3" key="1">
    <citation type="submission" date="2014-03" db="EMBL/GenBank/DDBJ databases">
        <title>Genome of Haematobacter massiliensis CCUG 47968.</title>
        <authorList>
            <person name="Wang D."/>
            <person name="Wang G."/>
        </authorList>
    </citation>
    <scope>NUCLEOTIDE SEQUENCE [LARGE SCALE GENOMIC DNA]</scope>
    <source>
        <strain evidence="2 3">CCUG 47968</strain>
    </source>
</reference>
<gene>
    <name evidence="2" type="ORF">CN97_02085</name>
</gene>
<organism evidence="2 3">
    <name type="scientific">Haematobacter massiliensis</name>
    <dbReference type="NCBI Taxonomy" id="195105"/>
    <lineage>
        <taxon>Bacteria</taxon>
        <taxon>Pseudomonadati</taxon>
        <taxon>Pseudomonadota</taxon>
        <taxon>Alphaproteobacteria</taxon>
        <taxon>Rhodobacterales</taxon>
        <taxon>Paracoccaceae</taxon>
        <taxon>Haematobacter</taxon>
    </lineage>
</organism>
<feature type="transmembrane region" description="Helical" evidence="1">
    <location>
        <begin position="149"/>
        <end position="168"/>
    </location>
</feature>
<accession>A0A086XYB2</accession>
<feature type="transmembrane region" description="Helical" evidence="1">
    <location>
        <begin position="270"/>
        <end position="290"/>
    </location>
</feature>
<evidence type="ECO:0000313" key="2">
    <source>
        <dbReference type="EMBL" id="KFI27012.1"/>
    </source>
</evidence>
<feature type="transmembrane region" description="Helical" evidence="1">
    <location>
        <begin position="335"/>
        <end position="352"/>
    </location>
</feature>
<dbReference type="EMBL" id="JGYG01000013">
    <property type="protein sequence ID" value="KFI27012.1"/>
    <property type="molecule type" value="Genomic_DNA"/>
</dbReference>
<keyword evidence="1" id="KW-0812">Transmembrane</keyword>
<dbReference type="STRING" id="195105.CN97_02085"/>
<keyword evidence="3" id="KW-1185">Reference proteome</keyword>
<comment type="caution">
    <text evidence="2">The sequence shown here is derived from an EMBL/GenBank/DDBJ whole genome shotgun (WGS) entry which is preliminary data.</text>
</comment>
<feature type="transmembrane region" description="Helical" evidence="1">
    <location>
        <begin position="124"/>
        <end position="142"/>
    </location>
</feature>
<dbReference type="AlphaFoldDB" id="A0A086XYB2"/>
<feature type="transmembrane region" description="Helical" evidence="1">
    <location>
        <begin position="12"/>
        <end position="31"/>
    </location>
</feature>
<sequence>MQPAVSRISSIDLFRYLTVSFALFSHTLLFLKSDAFSGGDVILGLKSITRTATPALMILFGVMAEIVYLRRYRSDPDRAAQGMISRAIICYICYVALVVLALVFGHVRGGQAIRATLLVAPSPYANIFKIYTFLLPITLLLVQLRARTGLLGPWVVVAGIWLLDWIVLDHLPAPPVFAHFAGFLFGIGTSWGPSILHSLTLVVMGMTLGAAFFSPSRLTEKAEMHAARLWLGMATGLSLLLLGTKLGWFGLHGVLLRIADITQWRGDNDIGYYAYGLLSALGLLFLARSICIIAPQWVVTPLARIGGATLAYFFIGNALLLILPSLDWLPFWGKASFTVAFLVFCGGATLIWDQLRKAFPVLQTPVRVAQQMTGLLLGHRKSRTLSNP</sequence>
<dbReference type="OrthoDB" id="8340583at2"/>
<evidence type="ECO:0000256" key="1">
    <source>
        <dbReference type="SAM" id="Phobius"/>
    </source>
</evidence>
<feature type="transmembrane region" description="Helical" evidence="1">
    <location>
        <begin position="229"/>
        <end position="250"/>
    </location>
</feature>
<feature type="transmembrane region" description="Helical" evidence="1">
    <location>
        <begin position="302"/>
        <end position="323"/>
    </location>
</feature>
<feature type="transmembrane region" description="Helical" evidence="1">
    <location>
        <begin position="180"/>
        <end position="208"/>
    </location>
</feature>
<keyword evidence="1" id="KW-0472">Membrane</keyword>
<keyword evidence="1" id="KW-1133">Transmembrane helix</keyword>
<dbReference type="eggNOG" id="COG1835">
    <property type="taxonomic scope" value="Bacteria"/>
</dbReference>
<evidence type="ECO:0008006" key="4">
    <source>
        <dbReference type="Google" id="ProtNLM"/>
    </source>
</evidence>
<feature type="transmembrane region" description="Helical" evidence="1">
    <location>
        <begin position="51"/>
        <end position="71"/>
    </location>
</feature>
<dbReference type="RefSeq" id="WP_035713487.1">
    <property type="nucleotide sequence ID" value="NZ_JGYG01000013.1"/>
</dbReference>